<dbReference type="InterPro" id="IPR010371">
    <property type="entry name" value="YBR137W-like"/>
</dbReference>
<dbReference type="GeneID" id="34615511"/>
<organism evidence="1 2">
    <name type="scientific">Penicilliopsis zonata CBS 506.65</name>
    <dbReference type="NCBI Taxonomy" id="1073090"/>
    <lineage>
        <taxon>Eukaryota</taxon>
        <taxon>Fungi</taxon>
        <taxon>Dikarya</taxon>
        <taxon>Ascomycota</taxon>
        <taxon>Pezizomycotina</taxon>
        <taxon>Eurotiomycetes</taxon>
        <taxon>Eurotiomycetidae</taxon>
        <taxon>Eurotiales</taxon>
        <taxon>Aspergillaceae</taxon>
        <taxon>Penicilliopsis</taxon>
    </lineage>
</organism>
<reference evidence="2" key="1">
    <citation type="journal article" date="2017" name="Genome Biol.">
        <title>Comparative genomics reveals high biological diversity and specific adaptations in the industrially and medically important fungal genus Aspergillus.</title>
        <authorList>
            <person name="de Vries R.P."/>
            <person name="Riley R."/>
            <person name="Wiebenga A."/>
            <person name="Aguilar-Osorio G."/>
            <person name="Amillis S."/>
            <person name="Uchima C.A."/>
            <person name="Anderluh G."/>
            <person name="Asadollahi M."/>
            <person name="Askin M."/>
            <person name="Barry K."/>
            <person name="Battaglia E."/>
            <person name="Bayram O."/>
            <person name="Benocci T."/>
            <person name="Braus-Stromeyer S.A."/>
            <person name="Caldana C."/>
            <person name="Canovas D."/>
            <person name="Cerqueira G.C."/>
            <person name="Chen F."/>
            <person name="Chen W."/>
            <person name="Choi C."/>
            <person name="Clum A."/>
            <person name="Dos Santos R.A."/>
            <person name="Damasio A.R."/>
            <person name="Diallinas G."/>
            <person name="Emri T."/>
            <person name="Fekete E."/>
            <person name="Flipphi M."/>
            <person name="Freyberg S."/>
            <person name="Gallo A."/>
            <person name="Gournas C."/>
            <person name="Habgood R."/>
            <person name="Hainaut M."/>
            <person name="Harispe M.L."/>
            <person name="Henrissat B."/>
            <person name="Hilden K.S."/>
            <person name="Hope R."/>
            <person name="Hossain A."/>
            <person name="Karabika E."/>
            <person name="Karaffa L."/>
            <person name="Karanyi Z."/>
            <person name="Krasevec N."/>
            <person name="Kuo A."/>
            <person name="Kusch H."/>
            <person name="LaButti K."/>
            <person name="Lagendijk E.L."/>
            <person name="Lapidus A."/>
            <person name="Levasseur A."/>
            <person name="Lindquist E."/>
            <person name="Lipzen A."/>
            <person name="Logrieco A.F."/>
            <person name="MacCabe A."/>
            <person name="Maekelae M.R."/>
            <person name="Malavazi I."/>
            <person name="Melin P."/>
            <person name="Meyer V."/>
            <person name="Mielnichuk N."/>
            <person name="Miskei M."/>
            <person name="Molnar A.P."/>
            <person name="Mule G."/>
            <person name="Ngan C.Y."/>
            <person name="Orejas M."/>
            <person name="Orosz E."/>
            <person name="Ouedraogo J.P."/>
            <person name="Overkamp K.M."/>
            <person name="Park H.-S."/>
            <person name="Perrone G."/>
            <person name="Piumi F."/>
            <person name="Punt P.J."/>
            <person name="Ram A.F."/>
            <person name="Ramon A."/>
            <person name="Rauscher S."/>
            <person name="Record E."/>
            <person name="Riano-Pachon D.M."/>
            <person name="Robert V."/>
            <person name="Roehrig J."/>
            <person name="Ruller R."/>
            <person name="Salamov A."/>
            <person name="Salih N.S."/>
            <person name="Samson R.A."/>
            <person name="Sandor E."/>
            <person name="Sanguinetti M."/>
            <person name="Schuetze T."/>
            <person name="Sepcic K."/>
            <person name="Shelest E."/>
            <person name="Sherlock G."/>
            <person name="Sophianopoulou V."/>
            <person name="Squina F.M."/>
            <person name="Sun H."/>
            <person name="Susca A."/>
            <person name="Todd R.B."/>
            <person name="Tsang A."/>
            <person name="Unkles S.E."/>
            <person name="van de Wiele N."/>
            <person name="van Rossen-Uffink D."/>
            <person name="Oliveira J.V."/>
            <person name="Vesth T.C."/>
            <person name="Visser J."/>
            <person name="Yu J.-H."/>
            <person name="Zhou M."/>
            <person name="Andersen M.R."/>
            <person name="Archer D.B."/>
            <person name="Baker S.E."/>
            <person name="Benoit I."/>
            <person name="Brakhage A.A."/>
            <person name="Braus G.H."/>
            <person name="Fischer R."/>
            <person name="Frisvad J.C."/>
            <person name="Goldman G.H."/>
            <person name="Houbraken J."/>
            <person name="Oakley B."/>
            <person name="Pocsi I."/>
            <person name="Scazzocchio C."/>
            <person name="Seiboth B."/>
            <person name="vanKuyk P.A."/>
            <person name="Wortman J."/>
            <person name="Dyer P.S."/>
            <person name="Grigoriev I.V."/>
        </authorList>
    </citation>
    <scope>NUCLEOTIDE SEQUENCE [LARGE SCALE GENOMIC DNA]</scope>
    <source>
        <strain evidence="2">CBS 506.65</strain>
    </source>
</reference>
<dbReference type="GO" id="GO:0072380">
    <property type="term" value="C:TRC complex"/>
    <property type="evidence" value="ECO:0007669"/>
    <property type="project" value="TreeGrafter"/>
</dbReference>
<keyword evidence="2" id="KW-1185">Reference proteome</keyword>
<dbReference type="InterPro" id="IPR005624">
    <property type="entry name" value="PduO/GlcC-like"/>
</dbReference>
<dbReference type="Gene3D" id="3.30.450.150">
    <property type="entry name" value="Haem-degrading domain"/>
    <property type="match status" value="1"/>
</dbReference>
<gene>
    <name evidence="1" type="ORF">ASPZODRAFT_620844</name>
</gene>
<dbReference type="Pfam" id="PF03928">
    <property type="entry name" value="HbpS-like"/>
    <property type="match status" value="1"/>
</dbReference>
<dbReference type="SUPFAM" id="SSF143744">
    <property type="entry name" value="GlcG-like"/>
    <property type="match status" value="1"/>
</dbReference>
<dbReference type="GO" id="GO:0006620">
    <property type="term" value="P:post-translational protein targeting to endoplasmic reticulum membrane"/>
    <property type="evidence" value="ECO:0007669"/>
    <property type="project" value="TreeGrafter"/>
</dbReference>
<accession>A0A1L9SEA1</accession>
<name>A0A1L9SEA1_9EURO</name>
<dbReference type="PANTHER" id="PTHR28255:SF1">
    <property type="entry name" value="UPF0303 PROTEIN YBR137W"/>
    <property type="match status" value="1"/>
</dbReference>
<evidence type="ECO:0008006" key="3">
    <source>
        <dbReference type="Google" id="ProtNLM"/>
    </source>
</evidence>
<dbReference type="AlphaFoldDB" id="A0A1L9SEA1"/>
<evidence type="ECO:0000313" key="1">
    <source>
        <dbReference type="EMBL" id="OJJ45511.1"/>
    </source>
</evidence>
<dbReference type="RefSeq" id="XP_022580021.1">
    <property type="nucleotide sequence ID" value="XM_022729047.1"/>
</dbReference>
<dbReference type="STRING" id="1073090.A0A1L9SEA1"/>
<dbReference type="EMBL" id="KV878345">
    <property type="protein sequence ID" value="OJJ45511.1"/>
    <property type="molecule type" value="Genomic_DNA"/>
</dbReference>
<protein>
    <recommendedName>
        <fullName evidence="3">DUF967 domain protein</fullName>
    </recommendedName>
</protein>
<dbReference type="InterPro" id="IPR038084">
    <property type="entry name" value="PduO/GlcC-like_sf"/>
</dbReference>
<dbReference type="Proteomes" id="UP000184188">
    <property type="component" value="Unassembled WGS sequence"/>
</dbReference>
<evidence type="ECO:0000313" key="2">
    <source>
        <dbReference type="Proteomes" id="UP000184188"/>
    </source>
</evidence>
<dbReference type="OrthoDB" id="2209940at2759"/>
<dbReference type="PANTHER" id="PTHR28255">
    <property type="match status" value="1"/>
</dbReference>
<dbReference type="VEuPathDB" id="FungiDB:ASPZODRAFT_620844"/>
<proteinExistence type="predicted"/>
<sequence length="186" mass="19942">MAARPLGTPSTDATVLAAIETSPSLTFPTFTAATALDLGLALRSRILALPSSSRKPAVISIALTGCEGIPQIVFQCVTESGTVPDNEVWVRRKRNTVLRFGVSSWLMRQKMVSATNGLLSATSLEDSFTAKFAVDRRDYAIHGGGVPIRVRGVDGVLGAIVVSGLKQEDDHQVVVETIEEWIRHAN</sequence>